<organism evidence="9 10">
    <name type="scientific">Halalkalibacter alkalisediminis</name>
    <dbReference type="NCBI Taxonomy" id="935616"/>
    <lineage>
        <taxon>Bacteria</taxon>
        <taxon>Bacillati</taxon>
        <taxon>Bacillota</taxon>
        <taxon>Bacilli</taxon>
        <taxon>Bacillales</taxon>
        <taxon>Bacillaceae</taxon>
        <taxon>Halalkalibacter</taxon>
    </lineage>
</organism>
<keyword evidence="3" id="KW-0805">Transcription regulation</keyword>
<dbReference type="InterPro" id="IPR002078">
    <property type="entry name" value="Sigma_54_int"/>
</dbReference>
<dbReference type="InterPro" id="IPR013767">
    <property type="entry name" value="PAS_fold"/>
</dbReference>
<evidence type="ECO:0000259" key="7">
    <source>
        <dbReference type="PROSITE" id="PS50045"/>
    </source>
</evidence>
<evidence type="ECO:0000256" key="2">
    <source>
        <dbReference type="ARBA" id="ARBA00022840"/>
    </source>
</evidence>
<dbReference type="Pfam" id="PF02954">
    <property type="entry name" value="HTH_8"/>
    <property type="match status" value="1"/>
</dbReference>
<keyword evidence="1" id="KW-0547">Nucleotide-binding</keyword>
<feature type="domain" description="PAS" evidence="8">
    <location>
        <begin position="122"/>
        <end position="173"/>
    </location>
</feature>
<dbReference type="PROSITE" id="PS50045">
    <property type="entry name" value="SIGMA54_INTERACT_4"/>
    <property type="match status" value="1"/>
</dbReference>
<comment type="caution">
    <text evidence="9">The sequence shown here is derived from an EMBL/GenBank/DDBJ whole genome shotgun (WGS) entry which is preliminary data.</text>
</comment>
<dbReference type="PROSITE" id="PS00676">
    <property type="entry name" value="SIGMA54_INTERACT_2"/>
    <property type="match status" value="1"/>
</dbReference>
<gene>
    <name evidence="9" type="ORF">ACFFH4_13330</name>
</gene>
<name>A0ABV6NH92_9BACI</name>
<dbReference type="InterPro" id="IPR027417">
    <property type="entry name" value="P-loop_NTPase"/>
</dbReference>
<dbReference type="Gene3D" id="3.40.50.300">
    <property type="entry name" value="P-loop containing nucleotide triphosphate hydrolases"/>
    <property type="match status" value="1"/>
</dbReference>
<protein>
    <submittedName>
        <fullName evidence="9">Sigma 54-interacting transcriptional regulator</fullName>
    </submittedName>
</protein>
<dbReference type="InterPro" id="IPR058031">
    <property type="entry name" value="AAA_lid_NorR"/>
</dbReference>
<dbReference type="SMART" id="SM00091">
    <property type="entry name" value="PAS"/>
    <property type="match status" value="2"/>
</dbReference>
<dbReference type="Pfam" id="PF13426">
    <property type="entry name" value="PAS_9"/>
    <property type="match status" value="1"/>
</dbReference>
<dbReference type="PROSITE" id="PS00688">
    <property type="entry name" value="SIGMA54_INTERACT_3"/>
    <property type="match status" value="1"/>
</dbReference>
<dbReference type="Pfam" id="PF25601">
    <property type="entry name" value="AAA_lid_14"/>
    <property type="match status" value="1"/>
</dbReference>
<reference evidence="9 10" key="1">
    <citation type="submission" date="2024-09" db="EMBL/GenBank/DDBJ databases">
        <authorList>
            <person name="Sun Q."/>
            <person name="Mori K."/>
        </authorList>
    </citation>
    <scope>NUCLEOTIDE SEQUENCE [LARGE SCALE GENOMIC DNA]</scope>
    <source>
        <strain evidence="9 10">NCAIM B.02301</strain>
    </source>
</reference>
<dbReference type="InterPro" id="IPR025662">
    <property type="entry name" value="Sigma_54_int_dom_ATP-bd_1"/>
</dbReference>
<dbReference type="PANTHER" id="PTHR32071">
    <property type="entry name" value="TRANSCRIPTIONAL REGULATORY PROTEIN"/>
    <property type="match status" value="1"/>
</dbReference>
<dbReference type="Pfam" id="PF00158">
    <property type="entry name" value="Sigma54_activat"/>
    <property type="match status" value="1"/>
</dbReference>
<keyword evidence="10" id="KW-1185">Reference proteome</keyword>
<dbReference type="Proteomes" id="UP001589833">
    <property type="component" value="Unassembled WGS sequence"/>
</dbReference>
<dbReference type="PROSITE" id="PS00675">
    <property type="entry name" value="SIGMA54_INTERACT_1"/>
    <property type="match status" value="1"/>
</dbReference>
<dbReference type="InterPro" id="IPR025943">
    <property type="entry name" value="Sigma_54_int_dom_ATP-bd_2"/>
</dbReference>
<evidence type="ECO:0000256" key="6">
    <source>
        <dbReference type="SAM" id="Coils"/>
    </source>
</evidence>
<proteinExistence type="predicted"/>
<dbReference type="EMBL" id="JBHLTR010000017">
    <property type="protein sequence ID" value="MFC0560031.1"/>
    <property type="molecule type" value="Genomic_DNA"/>
</dbReference>
<dbReference type="InterPro" id="IPR000014">
    <property type="entry name" value="PAS"/>
</dbReference>
<dbReference type="SUPFAM" id="SSF46689">
    <property type="entry name" value="Homeodomain-like"/>
    <property type="match status" value="1"/>
</dbReference>
<dbReference type="CDD" id="cd00009">
    <property type="entry name" value="AAA"/>
    <property type="match status" value="1"/>
</dbReference>
<dbReference type="SUPFAM" id="SSF55785">
    <property type="entry name" value="PYP-like sensor domain (PAS domain)"/>
    <property type="match status" value="1"/>
</dbReference>
<dbReference type="SUPFAM" id="SSF52540">
    <property type="entry name" value="P-loop containing nucleoside triphosphate hydrolases"/>
    <property type="match status" value="1"/>
</dbReference>
<evidence type="ECO:0000256" key="3">
    <source>
        <dbReference type="ARBA" id="ARBA00023015"/>
    </source>
</evidence>
<feature type="coiled-coil region" evidence="6">
    <location>
        <begin position="228"/>
        <end position="255"/>
    </location>
</feature>
<evidence type="ECO:0000256" key="5">
    <source>
        <dbReference type="ARBA" id="ARBA00023163"/>
    </source>
</evidence>
<dbReference type="PANTHER" id="PTHR32071:SF57">
    <property type="entry name" value="C4-DICARBOXYLATE TRANSPORT TRANSCRIPTIONAL REGULATORY PROTEIN DCTD"/>
    <property type="match status" value="1"/>
</dbReference>
<keyword evidence="6" id="KW-0175">Coiled coil</keyword>
<evidence type="ECO:0000256" key="1">
    <source>
        <dbReference type="ARBA" id="ARBA00022741"/>
    </source>
</evidence>
<dbReference type="PRINTS" id="PR01590">
    <property type="entry name" value="HTHFIS"/>
</dbReference>
<dbReference type="Gene3D" id="1.10.8.60">
    <property type="match status" value="1"/>
</dbReference>
<keyword evidence="2" id="KW-0067">ATP-binding</keyword>
<sequence>MNIKETVSQFARSFDQVESIVQALPFAVVLTDQKGLVHYHNDMFERMVKKEHKKVDQYKINQFLEQKMIETIQVGTNQYIKIDNRSFVIRKELAYVHGESYDLYLLSSVKQLEQLLQINQEKNELLETVMEFAYDGIVMVDAEGIVTMLSKEYGEFIGVDPKEAVGKHVTEVIENTRMHEVVKTGKVEIADLQKINGDYMIATRVPIIKDGEIKGAVGKVLFKNVGDFNSLYKRINVIEKELKKYKGEFKEQNKAAYTFHHLIGESLSLTRAKKEAERAALSKSSILLLGESGTGKELFAHSIHNASKRQAGSFVKVNCAAIPADLLESELFGYEEGSFTGAKKGGKKGKFEAADGGTIFLDEIGELPLHMQVKFLRVLQEKEVEKIGSTSTKKIDVRIIAATNRDLEDMVEKGEFRLDLYYRLNVVSIHIPSLKERNQDLSILSNHFISKLNTFMQKNVQALTKEAEKQLYNYAWPGNIRELENVLERAMNLVDRHEKWIDLKHLPEKLMSVSNLQPIIPLVELMEKTEREALQSALQQTNGNRSNAAKQLGISRTSFYEKLAKYDLN</sequence>
<feature type="domain" description="Sigma-54 factor interaction" evidence="7">
    <location>
        <begin position="262"/>
        <end position="492"/>
    </location>
</feature>
<dbReference type="RefSeq" id="WP_273840596.1">
    <property type="nucleotide sequence ID" value="NZ_JAQQWT010000002.1"/>
</dbReference>
<dbReference type="Pfam" id="PF00989">
    <property type="entry name" value="PAS"/>
    <property type="match status" value="1"/>
</dbReference>
<dbReference type="InterPro" id="IPR003593">
    <property type="entry name" value="AAA+_ATPase"/>
</dbReference>
<keyword evidence="5" id="KW-0804">Transcription</keyword>
<dbReference type="SMART" id="SM00382">
    <property type="entry name" value="AAA"/>
    <property type="match status" value="1"/>
</dbReference>
<dbReference type="CDD" id="cd00130">
    <property type="entry name" value="PAS"/>
    <property type="match status" value="1"/>
</dbReference>
<dbReference type="InterPro" id="IPR002197">
    <property type="entry name" value="HTH_Fis"/>
</dbReference>
<dbReference type="PROSITE" id="PS50112">
    <property type="entry name" value="PAS"/>
    <property type="match status" value="1"/>
</dbReference>
<dbReference type="Gene3D" id="3.30.450.20">
    <property type="entry name" value="PAS domain"/>
    <property type="match status" value="2"/>
</dbReference>
<dbReference type="Gene3D" id="1.10.10.60">
    <property type="entry name" value="Homeodomain-like"/>
    <property type="match status" value="1"/>
</dbReference>
<evidence type="ECO:0000259" key="8">
    <source>
        <dbReference type="PROSITE" id="PS50112"/>
    </source>
</evidence>
<evidence type="ECO:0000313" key="10">
    <source>
        <dbReference type="Proteomes" id="UP001589833"/>
    </source>
</evidence>
<dbReference type="InterPro" id="IPR025944">
    <property type="entry name" value="Sigma_54_int_dom_CS"/>
</dbReference>
<evidence type="ECO:0000313" key="9">
    <source>
        <dbReference type="EMBL" id="MFC0560031.1"/>
    </source>
</evidence>
<keyword evidence="4" id="KW-0238">DNA-binding</keyword>
<accession>A0ABV6NH92</accession>
<evidence type="ECO:0000256" key="4">
    <source>
        <dbReference type="ARBA" id="ARBA00023125"/>
    </source>
</evidence>
<dbReference type="InterPro" id="IPR035965">
    <property type="entry name" value="PAS-like_dom_sf"/>
</dbReference>
<dbReference type="InterPro" id="IPR009057">
    <property type="entry name" value="Homeodomain-like_sf"/>
</dbReference>
<dbReference type="NCBIfam" id="TIGR00229">
    <property type="entry name" value="sensory_box"/>
    <property type="match status" value="1"/>
</dbReference>